<keyword evidence="7 12" id="KW-0479">Metal-binding</keyword>
<feature type="binding site" evidence="12 15">
    <location>
        <position position="286"/>
    </location>
    <ligand>
        <name>Mg(2+)</name>
        <dbReference type="ChEBI" id="CHEBI:18420"/>
    </ligand>
</feature>
<evidence type="ECO:0000256" key="11">
    <source>
        <dbReference type="ARBA" id="ARBA00045763"/>
    </source>
</evidence>
<evidence type="ECO:0000313" key="18">
    <source>
        <dbReference type="EMBL" id="AYN21460.1"/>
    </source>
</evidence>
<feature type="binding site" evidence="12 15">
    <location>
        <position position="313"/>
    </location>
    <ligand>
        <name>Mg(2+)</name>
        <dbReference type="ChEBI" id="CHEBI:18420"/>
    </ligand>
</feature>
<feature type="binding site" evidence="12">
    <location>
        <position position="367"/>
    </location>
    <ligand>
        <name>(2R)-2-phosphoglycerate</name>
        <dbReference type="ChEBI" id="CHEBI:58289"/>
    </ligand>
</feature>
<evidence type="ECO:0000256" key="2">
    <source>
        <dbReference type="ARBA" id="ARBA00009604"/>
    </source>
</evidence>
<dbReference type="EMBL" id="CP032153">
    <property type="protein sequence ID" value="AYN21460.1"/>
    <property type="molecule type" value="Genomic_DNA"/>
</dbReference>
<dbReference type="PROSITE" id="PS00164">
    <property type="entry name" value="ENOLASE"/>
    <property type="match status" value="1"/>
</dbReference>
<evidence type="ECO:0000256" key="4">
    <source>
        <dbReference type="ARBA" id="ARBA00017068"/>
    </source>
</evidence>
<dbReference type="Pfam" id="PF03952">
    <property type="entry name" value="Enolase_N"/>
    <property type="match status" value="1"/>
</dbReference>
<feature type="active site" description="Proton acceptor" evidence="12 13">
    <location>
        <position position="338"/>
    </location>
</feature>
<evidence type="ECO:0000256" key="10">
    <source>
        <dbReference type="ARBA" id="ARBA00023239"/>
    </source>
</evidence>
<dbReference type="PANTHER" id="PTHR11902:SF1">
    <property type="entry name" value="ENOLASE"/>
    <property type="match status" value="1"/>
</dbReference>
<evidence type="ECO:0000256" key="9">
    <source>
        <dbReference type="ARBA" id="ARBA00023152"/>
    </source>
</evidence>
<dbReference type="FunFam" id="3.20.20.120:FF:000001">
    <property type="entry name" value="Enolase"/>
    <property type="match status" value="1"/>
</dbReference>
<keyword evidence="18" id="KW-0670">Pyruvate</keyword>
<feature type="binding site" evidence="14">
    <location>
        <position position="286"/>
    </location>
    <ligand>
        <name>substrate</name>
    </ligand>
</feature>
<keyword evidence="10 12" id="KW-0456">Lyase</keyword>
<keyword evidence="9 12" id="KW-0324">Glycolysis</keyword>
<dbReference type="PRINTS" id="PR00148">
    <property type="entry name" value="ENOLASE"/>
</dbReference>
<reference evidence="18 19" key="1">
    <citation type="submission" date="2018-09" db="EMBL/GenBank/DDBJ databases">
        <title>Complete genome sequence of the hydrocarbonoclastic bacterium Alcaligenes aquatilis QD168, isolated from a crude-oil polluted marine sediment of Central Chile.</title>
        <authorList>
            <person name="Duran R.E."/>
            <person name="Barra B."/>
            <person name="Salva-Serra F."/>
            <person name="Mendez V."/>
            <person name="Moore E.R.B."/>
            <person name="Seeger M."/>
        </authorList>
    </citation>
    <scope>NUCLEOTIDE SEQUENCE [LARGE SCALE GENOMIC DNA]</scope>
    <source>
        <strain evidence="18 19">QD168</strain>
    </source>
</reference>
<dbReference type="NCBIfam" id="TIGR01060">
    <property type="entry name" value="eno"/>
    <property type="match status" value="1"/>
</dbReference>
<dbReference type="SUPFAM" id="SSF54826">
    <property type="entry name" value="Enolase N-terminal domain-like"/>
    <property type="match status" value="1"/>
</dbReference>
<dbReference type="InterPro" id="IPR020811">
    <property type="entry name" value="Enolase_N"/>
</dbReference>
<sequence length="428" mass="46014">MSAIVDIIGREILDSRGNPTVECDVLLESGAMGRASVPSGASTGAREALELRDGDKSRYLGKGVLRAVENLNTEISEALMGLDAQEQTFIDRTLIELDGTEDKSRLGANAMLAASMAVARAAADDSGLSLYRYFGGSGAMAMPVPMMNVINGGAHANNTLDLQEFMIMPVGAKSFRESLRMGAEVFHTLKGLIHDQGMSTAVGDEGGFAPNVANHEAAIELILRAIEQAGYEPGTQIALALDCAASEFYREGKYHLAGEGGVSLSSQDFANLLANWCDKYPIISIEDGMAEDDWDGWRILSQQLGDKIQLVGDDLFVTNTKILKKGIELGIGNSILIKINQIGTLTETFAAIEMAKRAGYTAVISHRSGETEDSTIADIAVATNAMQIKTGSLSRSDRMSKYNQLLRIEEELAEVATFPGREAFYNLR</sequence>
<protein>
    <recommendedName>
        <fullName evidence="4 12">Enolase</fullName>
        <ecNumber evidence="3 12">4.2.1.11</ecNumber>
    </recommendedName>
    <alternativeName>
        <fullName evidence="12">2-phospho-D-glycerate hydro-lyase</fullName>
    </alternativeName>
    <alternativeName>
        <fullName evidence="12">2-phosphoglycerate dehydratase</fullName>
    </alternativeName>
</protein>
<dbReference type="EC" id="4.2.1.11" evidence="3 12"/>
<dbReference type="UniPathway" id="UPA00109">
    <property type="reaction ID" value="UER00187"/>
</dbReference>
<dbReference type="SMART" id="SM01193">
    <property type="entry name" value="Enolase_N"/>
    <property type="match status" value="1"/>
</dbReference>
<dbReference type="RefSeq" id="WP_121739241.1">
    <property type="nucleotide sequence ID" value="NZ_CP032153.1"/>
</dbReference>
<feature type="binding site" evidence="14">
    <location>
        <position position="389"/>
    </location>
    <ligand>
        <name>substrate</name>
    </ligand>
</feature>
<feature type="binding site" evidence="14">
    <location>
        <position position="155"/>
    </location>
    <ligand>
        <name>substrate</name>
    </ligand>
</feature>
<dbReference type="InterPro" id="IPR020810">
    <property type="entry name" value="Enolase_C"/>
</dbReference>
<feature type="binding site" evidence="12">
    <location>
        <position position="368"/>
    </location>
    <ligand>
        <name>(2R)-2-phosphoglycerate</name>
        <dbReference type="ChEBI" id="CHEBI:58289"/>
    </ligand>
</feature>
<evidence type="ECO:0000256" key="6">
    <source>
        <dbReference type="ARBA" id="ARBA00022525"/>
    </source>
</evidence>
<evidence type="ECO:0000256" key="12">
    <source>
        <dbReference type="HAMAP-Rule" id="MF_00318"/>
    </source>
</evidence>
<comment type="catalytic activity">
    <reaction evidence="12">
        <text>(2R)-2-phosphoglycerate = phosphoenolpyruvate + H2O</text>
        <dbReference type="Rhea" id="RHEA:10164"/>
        <dbReference type="ChEBI" id="CHEBI:15377"/>
        <dbReference type="ChEBI" id="CHEBI:58289"/>
        <dbReference type="ChEBI" id="CHEBI:58702"/>
        <dbReference type="EC" id="4.2.1.11"/>
    </reaction>
</comment>
<dbReference type="InterPro" id="IPR000941">
    <property type="entry name" value="Enolase"/>
</dbReference>
<feature type="domain" description="Enolase N-terminal" evidence="17">
    <location>
        <begin position="4"/>
        <end position="134"/>
    </location>
</feature>
<evidence type="ECO:0000256" key="14">
    <source>
        <dbReference type="PIRSR" id="PIRSR001400-2"/>
    </source>
</evidence>
<dbReference type="FunFam" id="3.30.390.10:FF:000001">
    <property type="entry name" value="Enolase"/>
    <property type="match status" value="1"/>
</dbReference>
<dbReference type="InterPro" id="IPR036849">
    <property type="entry name" value="Enolase-like_C_sf"/>
</dbReference>
<name>A0A3G2HWF6_9BURK</name>
<dbReference type="InterPro" id="IPR020809">
    <property type="entry name" value="Enolase_CS"/>
</dbReference>
<feature type="domain" description="Enolase C-terminal TIM barrel" evidence="16">
    <location>
        <begin position="139"/>
        <end position="426"/>
    </location>
</feature>
<feature type="binding site" evidence="12">
    <location>
        <position position="338"/>
    </location>
    <ligand>
        <name>(2R)-2-phosphoglycerate</name>
        <dbReference type="ChEBI" id="CHEBI:58289"/>
    </ligand>
</feature>
<dbReference type="SUPFAM" id="SSF51604">
    <property type="entry name" value="Enolase C-terminal domain-like"/>
    <property type="match status" value="1"/>
</dbReference>
<dbReference type="CDD" id="cd03313">
    <property type="entry name" value="enolase"/>
    <property type="match status" value="1"/>
</dbReference>
<evidence type="ECO:0000256" key="8">
    <source>
        <dbReference type="ARBA" id="ARBA00022842"/>
    </source>
</evidence>
<evidence type="ECO:0000256" key="15">
    <source>
        <dbReference type="PIRSR" id="PIRSR001400-3"/>
    </source>
</evidence>
<dbReference type="GO" id="GO:0000287">
    <property type="term" value="F:magnesium ion binding"/>
    <property type="evidence" value="ECO:0007669"/>
    <property type="project" value="UniProtKB-UniRule"/>
</dbReference>
<feature type="binding site" evidence="12">
    <location>
        <position position="389"/>
    </location>
    <ligand>
        <name>(2R)-2-phosphoglycerate</name>
        <dbReference type="ChEBI" id="CHEBI:58289"/>
    </ligand>
</feature>
<comment type="subcellular location">
    <subcellularLocation>
        <location evidence="12">Cytoplasm</location>
    </subcellularLocation>
    <subcellularLocation>
        <location evidence="12">Secreted</location>
    </subcellularLocation>
    <subcellularLocation>
        <location evidence="12">Cell surface</location>
    </subcellularLocation>
    <text evidence="12">Fractions of enolase are present in both the cytoplasm and on the cell surface.</text>
</comment>
<keyword evidence="5 12" id="KW-0963">Cytoplasm</keyword>
<comment type="similarity">
    <text evidence="2 12">Belongs to the enolase family.</text>
</comment>
<dbReference type="SFLD" id="SFLDF00002">
    <property type="entry name" value="enolase"/>
    <property type="match status" value="1"/>
</dbReference>
<dbReference type="SFLD" id="SFLDS00001">
    <property type="entry name" value="Enolase"/>
    <property type="match status" value="1"/>
</dbReference>
<organism evidence="18 19">
    <name type="scientific">Alcaligenes aquatilis</name>
    <dbReference type="NCBI Taxonomy" id="323284"/>
    <lineage>
        <taxon>Bacteria</taxon>
        <taxon>Pseudomonadati</taxon>
        <taxon>Pseudomonadota</taxon>
        <taxon>Betaproteobacteria</taxon>
        <taxon>Burkholderiales</taxon>
        <taxon>Alcaligenaceae</taxon>
        <taxon>Alcaligenes</taxon>
    </lineage>
</organism>
<evidence type="ECO:0000256" key="1">
    <source>
        <dbReference type="ARBA" id="ARBA00005031"/>
    </source>
</evidence>
<dbReference type="KEGG" id="aaqu:D3M96_13520"/>
<dbReference type="GO" id="GO:0004634">
    <property type="term" value="F:phosphopyruvate hydratase activity"/>
    <property type="evidence" value="ECO:0007669"/>
    <property type="project" value="UniProtKB-UniRule"/>
</dbReference>
<dbReference type="InterPro" id="IPR029017">
    <property type="entry name" value="Enolase-like_N"/>
</dbReference>
<dbReference type="GO" id="GO:0000015">
    <property type="term" value="C:phosphopyruvate hydratase complex"/>
    <property type="evidence" value="ECO:0007669"/>
    <property type="project" value="InterPro"/>
</dbReference>
<dbReference type="HAMAP" id="MF_00318">
    <property type="entry name" value="Enolase"/>
    <property type="match status" value="1"/>
</dbReference>
<feature type="binding site" evidence="12 15">
    <location>
        <position position="242"/>
    </location>
    <ligand>
        <name>Mg(2+)</name>
        <dbReference type="ChEBI" id="CHEBI:18420"/>
    </ligand>
</feature>
<dbReference type="PANTHER" id="PTHR11902">
    <property type="entry name" value="ENOLASE"/>
    <property type="match status" value="1"/>
</dbReference>
<dbReference type="PIRSF" id="PIRSF001400">
    <property type="entry name" value="Enolase"/>
    <property type="match status" value="1"/>
</dbReference>
<feature type="binding site" evidence="14">
    <location>
        <position position="164"/>
    </location>
    <ligand>
        <name>substrate</name>
    </ligand>
</feature>
<feature type="binding site" evidence="14">
    <location>
        <begin position="365"/>
        <end position="368"/>
    </location>
    <ligand>
        <name>substrate</name>
    </ligand>
</feature>
<evidence type="ECO:0000259" key="17">
    <source>
        <dbReference type="SMART" id="SM01193"/>
    </source>
</evidence>
<dbReference type="GO" id="GO:0009986">
    <property type="term" value="C:cell surface"/>
    <property type="evidence" value="ECO:0007669"/>
    <property type="project" value="UniProtKB-SubCell"/>
</dbReference>
<gene>
    <name evidence="12" type="primary">eno</name>
    <name evidence="18" type="ORF">D3M96_13520</name>
</gene>
<evidence type="ECO:0000259" key="16">
    <source>
        <dbReference type="SMART" id="SM01192"/>
    </source>
</evidence>
<dbReference type="GO" id="GO:0006096">
    <property type="term" value="P:glycolytic process"/>
    <property type="evidence" value="ECO:0007669"/>
    <property type="project" value="UniProtKB-UniRule"/>
</dbReference>
<comment type="function">
    <text evidence="11 12">Catalyzes the reversible conversion of 2-phosphoglycerate (2-PG) into phosphoenolpyruvate (PEP). It is essential for the degradation of carbohydrates via glycolysis.</text>
</comment>
<feature type="binding site" evidence="12">
    <location>
        <position position="163"/>
    </location>
    <ligand>
        <name>(2R)-2-phosphoglycerate</name>
        <dbReference type="ChEBI" id="CHEBI:58289"/>
    </ligand>
</feature>
<keyword evidence="6 12" id="KW-0964">Secreted</keyword>
<accession>A0A3G2HWF6</accession>
<dbReference type="Pfam" id="PF00113">
    <property type="entry name" value="Enolase_C"/>
    <property type="match status" value="1"/>
</dbReference>
<dbReference type="SMART" id="SM01192">
    <property type="entry name" value="Enolase_C"/>
    <property type="match status" value="1"/>
</dbReference>
<dbReference type="AlphaFoldDB" id="A0A3G2HWF6"/>
<comment type="cofactor">
    <cofactor evidence="12">
        <name>Mg(2+)</name>
        <dbReference type="ChEBI" id="CHEBI:18420"/>
    </cofactor>
    <text evidence="12">Binds a second Mg(2+) ion via substrate during catalysis.</text>
</comment>
<dbReference type="Gene3D" id="3.20.20.120">
    <property type="entry name" value="Enolase-like C-terminal domain"/>
    <property type="match status" value="1"/>
</dbReference>
<dbReference type="Gene3D" id="3.30.390.10">
    <property type="entry name" value="Enolase-like, N-terminal domain"/>
    <property type="match status" value="1"/>
</dbReference>
<dbReference type="Proteomes" id="UP000268070">
    <property type="component" value="Chromosome"/>
</dbReference>
<evidence type="ECO:0000256" key="13">
    <source>
        <dbReference type="PIRSR" id="PIRSR001400-1"/>
    </source>
</evidence>
<feature type="active site" description="Proton donor" evidence="12 13">
    <location>
        <position position="205"/>
    </location>
</feature>
<dbReference type="OrthoDB" id="9804716at2"/>
<comment type="pathway">
    <text evidence="1 12">Carbohydrate degradation; glycolysis; pyruvate from D-glyceraldehyde 3-phosphate: step 4/5.</text>
</comment>
<keyword evidence="8 12" id="KW-0460">Magnesium</keyword>
<comment type="cofactor">
    <cofactor evidence="15">
        <name>Mg(2+)</name>
        <dbReference type="ChEBI" id="CHEBI:18420"/>
    </cofactor>
    <text evidence="15">Mg(2+) is required for catalysis and for stabilizing the dimer.</text>
</comment>
<dbReference type="GO" id="GO:0005576">
    <property type="term" value="C:extracellular region"/>
    <property type="evidence" value="ECO:0007669"/>
    <property type="project" value="UniProtKB-SubCell"/>
</dbReference>
<dbReference type="SFLD" id="SFLDG00178">
    <property type="entry name" value="enolase"/>
    <property type="match status" value="1"/>
</dbReference>
<evidence type="ECO:0000256" key="5">
    <source>
        <dbReference type="ARBA" id="ARBA00022490"/>
    </source>
</evidence>
<feature type="binding site" evidence="14">
    <location>
        <position position="313"/>
    </location>
    <ligand>
        <name>substrate</name>
    </ligand>
</feature>
<proteinExistence type="inferred from homology"/>
<evidence type="ECO:0000256" key="3">
    <source>
        <dbReference type="ARBA" id="ARBA00012058"/>
    </source>
</evidence>
<evidence type="ECO:0000256" key="7">
    <source>
        <dbReference type="ARBA" id="ARBA00022723"/>
    </source>
</evidence>
<evidence type="ECO:0000313" key="19">
    <source>
        <dbReference type="Proteomes" id="UP000268070"/>
    </source>
</evidence>